<dbReference type="AlphaFoldDB" id="A0A2P6R815"/>
<evidence type="ECO:0000313" key="2">
    <source>
        <dbReference type="Proteomes" id="UP000238479"/>
    </source>
</evidence>
<keyword evidence="2" id="KW-1185">Reference proteome</keyword>
<accession>A0A2P6R815</accession>
<comment type="caution">
    <text evidence="1">The sequence shown here is derived from an EMBL/GenBank/DDBJ whole genome shotgun (WGS) entry which is preliminary data.</text>
</comment>
<gene>
    <name evidence="1" type="ORF">RchiOBHm_Chr3g0459151</name>
</gene>
<dbReference type="EMBL" id="PDCK01000041">
    <property type="protein sequence ID" value="PRQ42574.1"/>
    <property type="molecule type" value="Genomic_DNA"/>
</dbReference>
<dbReference type="Gramene" id="PRQ42574">
    <property type="protein sequence ID" value="PRQ42574"/>
    <property type="gene ID" value="RchiOBHm_Chr3g0459151"/>
</dbReference>
<name>A0A2P6R815_ROSCH</name>
<dbReference type="Proteomes" id="UP000238479">
    <property type="component" value="Chromosome 3"/>
</dbReference>
<reference evidence="1 2" key="1">
    <citation type="journal article" date="2018" name="Nat. Genet.">
        <title>The Rosa genome provides new insights in the design of modern roses.</title>
        <authorList>
            <person name="Bendahmane M."/>
        </authorList>
    </citation>
    <scope>NUCLEOTIDE SEQUENCE [LARGE SCALE GENOMIC DNA]</scope>
    <source>
        <strain evidence="2">cv. Old Blush</strain>
    </source>
</reference>
<evidence type="ECO:0000313" key="1">
    <source>
        <dbReference type="EMBL" id="PRQ42574.1"/>
    </source>
</evidence>
<protein>
    <submittedName>
        <fullName evidence="1">Uncharacterized protein</fullName>
    </submittedName>
</protein>
<proteinExistence type="predicted"/>
<organism evidence="1 2">
    <name type="scientific">Rosa chinensis</name>
    <name type="common">China rose</name>
    <dbReference type="NCBI Taxonomy" id="74649"/>
    <lineage>
        <taxon>Eukaryota</taxon>
        <taxon>Viridiplantae</taxon>
        <taxon>Streptophyta</taxon>
        <taxon>Embryophyta</taxon>
        <taxon>Tracheophyta</taxon>
        <taxon>Spermatophyta</taxon>
        <taxon>Magnoliopsida</taxon>
        <taxon>eudicotyledons</taxon>
        <taxon>Gunneridae</taxon>
        <taxon>Pentapetalae</taxon>
        <taxon>rosids</taxon>
        <taxon>fabids</taxon>
        <taxon>Rosales</taxon>
        <taxon>Rosaceae</taxon>
        <taxon>Rosoideae</taxon>
        <taxon>Rosoideae incertae sedis</taxon>
        <taxon>Rosa</taxon>
    </lineage>
</organism>
<sequence>MGLIGSWFYWIDTAWGGGSCVPVQIDGGDWVLVSFLMEAAGFRSGLPLFGFRSGQLQLGFAPDDGECATHTRLGSSFDL</sequence>